<feature type="domain" description="PKD" evidence="2">
    <location>
        <begin position="915"/>
        <end position="966"/>
    </location>
</feature>
<dbReference type="NCBIfam" id="TIGR04131">
    <property type="entry name" value="Bac_Flav_CTERM"/>
    <property type="match status" value="1"/>
</dbReference>
<dbReference type="PROSITE" id="PS50093">
    <property type="entry name" value="PKD"/>
    <property type="match status" value="1"/>
</dbReference>
<dbReference type="RefSeq" id="WP_259838853.1">
    <property type="nucleotide sequence ID" value="NZ_JAOAMU010000003.1"/>
</dbReference>
<dbReference type="InterPro" id="IPR013783">
    <property type="entry name" value="Ig-like_fold"/>
</dbReference>
<dbReference type="InterPro" id="IPR000601">
    <property type="entry name" value="PKD_dom"/>
</dbReference>
<keyword evidence="1" id="KW-0732">Signal</keyword>
<evidence type="ECO:0000313" key="4">
    <source>
        <dbReference type="Proteomes" id="UP001525566"/>
    </source>
</evidence>
<name>A0ABT2IVR5_9FLAO</name>
<feature type="signal peptide" evidence="1">
    <location>
        <begin position="1"/>
        <end position="19"/>
    </location>
</feature>
<evidence type="ECO:0000259" key="2">
    <source>
        <dbReference type="PROSITE" id="PS50093"/>
    </source>
</evidence>
<sequence length="1277" mass="133495">MTRKLLLFFLFIFYISLSAQEDCSSAITVCGNSNINYTPSGIGNINEDVGGCLSGEHHSVWYKFTIATSGTLTFNLVPTGPVDYDWAIYGPNATCNNLGSPIRCNASGDLTSTGMNMTNNNTTSAGGNTDPYCRYMDVVAGQTYYLYLDNWSTTVYTFNLTWGGTATFVSPFNNSTAAPNPFIPPGTPGPNANSPREIGICGTTALFNFSTLSASILNGNPNFTVTYFNSANNAATGTNPIMAPVTVNTTTTYYYNINYHDPNSTTGTINACKQTNAIVFRNKSLTAAITPSSTVLCAGGNITLTSNNATGNTWSTGATTPTVTITAPGTYTLTSTNGICTSSPASVTITQDTDPGADITGNLVLCESTATQLTASSNGTGNTYSWSTGATGNTISVSAPGIYTVTVKTPANCQYTKSVTVTQGTVPVVQNSSLSQCSNSTTAVFDLTSAQTNISTTANVSFDYYVNQADALAGNTNTIATPTAYSSGNTTIYVRVKSGTCFKVAQLHLNITQSITPAITTSSTTICHGGNVTLTSSITTGNTWSNGATTPSITITSPGMYTLTNTSGTCTSTPATVTIAQESNPNVDVTGNLLLCESTSTQLTASSNGTGNIYTWSTGATGNTVSVTAPGTYTVTVKTPANCEYTKSVTVTQGVVPTVQNSSLSQCSNSATAVFDLTLSQQNISTTASVSFAYYVNQADALAGNPNTIANPTTYASGNATIYVRVQSSTCFKVAQLQLSITQFPVPTITASSTAICYGGSVTLTSSNATGNTWSTGATTPSITITSPGIYTLTGSNGICASTPASVTISSENNPNVTITGNLTFCQGSSTALNASAQGTGNTFVWSNGVNGATNTINTPGTYTVTITTPAGCVYQKSATVVMDAAIIVNIASPAQITCPNPQVTLNATASVYQPGSTFAWTTSNGGVIVSGANTLTPTVNNGGTYTLTITSATPLGCTNQASVTVIKNTTPPAISISAPKLTICLGESVTLTATGVATYTWTGLSGTGNTQIVSPTTTTTYTVTGTGANGCTAQTPTTITIKVVPEIVSTLHDIEICKGDKSILDAGTGPNYTYLWSTGATTRTINVELAGTYSVTISNGVCSKTFTATVKYIVTPEILTIVYKDPTLTINIKNSGNLPAEYSIDGGVTWQSSNVFTHVLRNTQYSIKVRNRGALCETNATYYTFFMSNVITPNSDGKNDVINFTEISKYGNFEGSIFDKYGKVVFKISTKTPIWDGRYLDRPLPSDTYWYRLFWEDKITKKPVEISGWVLLKNRD</sequence>
<dbReference type="Gene3D" id="2.60.120.380">
    <property type="match status" value="1"/>
</dbReference>
<dbReference type="Proteomes" id="UP001525566">
    <property type="component" value="Unassembled WGS sequence"/>
</dbReference>
<keyword evidence="4" id="KW-1185">Reference proteome</keyword>
<organism evidence="3 4">
    <name type="scientific">Chryseobacterium herbae</name>
    <dbReference type="NCBI Taxonomy" id="2976476"/>
    <lineage>
        <taxon>Bacteria</taxon>
        <taxon>Pseudomonadati</taxon>
        <taxon>Bacteroidota</taxon>
        <taxon>Flavobacteriia</taxon>
        <taxon>Flavobacteriales</taxon>
        <taxon>Weeksellaceae</taxon>
        <taxon>Chryseobacterium group</taxon>
        <taxon>Chryseobacterium</taxon>
    </lineage>
</organism>
<evidence type="ECO:0000313" key="3">
    <source>
        <dbReference type="EMBL" id="MCT2562420.1"/>
    </source>
</evidence>
<reference evidence="3 4" key="1">
    <citation type="submission" date="2022-09" db="EMBL/GenBank/DDBJ databases">
        <title>Chryseobacterium oleae sp.nov., isolated from the inter-root soil of Pyrola calliantha H. Andr. in Tibet.</title>
        <authorList>
            <person name="Li Z."/>
        </authorList>
    </citation>
    <scope>NUCLEOTIDE SEQUENCE [LARGE SCALE GENOMIC DNA]</scope>
    <source>
        <strain evidence="4">pc1-10</strain>
    </source>
</reference>
<feature type="chain" id="PRO_5047254604" evidence="1">
    <location>
        <begin position="20"/>
        <end position="1277"/>
    </location>
</feature>
<proteinExistence type="predicted"/>
<dbReference type="Pfam" id="PF13585">
    <property type="entry name" value="CHU_C"/>
    <property type="match status" value="1"/>
</dbReference>
<dbReference type="Gene3D" id="2.60.40.10">
    <property type="entry name" value="Immunoglobulins"/>
    <property type="match status" value="1"/>
</dbReference>
<accession>A0ABT2IVR5</accession>
<evidence type="ECO:0000256" key="1">
    <source>
        <dbReference type="SAM" id="SignalP"/>
    </source>
</evidence>
<protein>
    <submittedName>
        <fullName evidence="3">T9SS type B sorting domain-containing protein</fullName>
    </submittedName>
</protein>
<gene>
    <name evidence="3" type="ORF">N0B48_11005</name>
</gene>
<comment type="caution">
    <text evidence="3">The sequence shown here is derived from an EMBL/GenBank/DDBJ whole genome shotgun (WGS) entry which is preliminary data.</text>
</comment>
<dbReference type="EMBL" id="JAOAMU010000003">
    <property type="protein sequence ID" value="MCT2562420.1"/>
    <property type="molecule type" value="Genomic_DNA"/>
</dbReference>
<dbReference type="InterPro" id="IPR026341">
    <property type="entry name" value="T9SS_type_B"/>
</dbReference>